<dbReference type="GO" id="GO:0008761">
    <property type="term" value="F:UDP-N-acetylglucosamine 2-epimerase activity"/>
    <property type="evidence" value="ECO:0007669"/>
    <property type="project" value="UniProtKB-EC"/>
</dbReference>
<dbReference type="GO" id="GO:0004553">
    <property type="term" value="F:hydrolase activity, hydrolyzing O-glycosyl compounds"/>
    <property type="evidence" value="ECO:0007669"/>
    <property type="project" value="InterPro"/>
</dbReference>
<evidence type="ECO:0000313" key="2">
    <source>
        <dbReference type="EMBL" id="ABR56009.1"/>
    </source>
</evidence>
<name>A6UU37_META3</name>
<dbReference type="InterPro" id="IPR029767">
    <property type="entry name" value="WecB-like"/>
</dbReference>
<dbReference type="RefSeq" id="WP_011973141.1">
    <property type="nucleotide sequence ID" value="NC_009635.1"/>
</dbReference>
<protein>
    <submittedName>
        <fullName evidence="2">UDP-N-acetylglucosamine 2-epimerase</fullName>
        <ecNumber evidence="2">5.1.3.14</ecNumber>
    </submittedName>
</protein>
<dbReference type="NCBIfam" id="TIGR03568">
    <property type="entry name" value="NeuC_NnaA"/>
    <property type="match status" value="1"/>
</dbReference>
<proteinExistence type="predicted"/>
<dbReference type="CDD" id="cd03786">
    <property type="entry name" value="GTB_UDP-GlcNAc_2-Epimerase"/>
    <property type="match status" value="1"/>
</dbReference>
<dbReference type="GO" id="GO:0006047">
    <property type="term" value="P:UDP-N-acetylglucosamine metabolic process"/>
    <property type="evidence" value="ECO:0007669"/>
    <property type="project" value="InterPro"/>
</dbReference>
<dbReference type="PANTHER" id="PTHR43174">
    <property type="entry name" value="UDP-N-ACETYLGLUCOSAMINE 2-EPIMERASE"/>
    <property type="match status" value="1"/>
</dbReference>
<dbReference type="GeneID" id="5327642"/>
<dbReference type="EMBL" id="CP000743">
    <property type="protein sequence ID" value="ABR56009.1"/>
    <property type="molecule type" value="Genomic_DNA"/>
</dbReference>
<accession>A6UU37</accession>
<evidence type="ECO:0000313" key="3">
    <source>
        <dbReference type="Proteomes" id="UP000001106"/>
    </source>
</evidence>
<dbReference type="PANTHER" id="PTHR43174:SF3">
    <property type="entry name" value="UDP-N-ACETYLGLUCOSAMINE 2-EPIMERASE"/>
    <property type="match status" value="1"/>
</dbReference>
<dbReference type="EC" id="5.1.3.14" evidence="2"/>
<dbReference type="Gene3D" id="3.40.50.2000">
    <property type="entry name" value="Glycogen Phosphorylase B"/>
    <property type="match status" value="2"/>
</dbReference>
<dbReference type="STRING" id="419665.Maeo_0423"/>
<dbReference type="InterPro" id="IPR020004">
    <property type="entry name" value="UDP-GlcNAc_Epase"/>
</dbReference>
<feature type="domain" description="UDP-N-acetylglucosamine 2-epimerase" evidence="1">
    <location>
        <begin position="28"/>
        <end position="375"/>
    </location>
</feature>
<dbReference type="InterPro" id="IPR003331">
    <property type="entry name" value="UDP_GlcNAc_Epimerase_2_dom"/>
</dbReference>
<dbReference type="Pfam" id="PF02350">
    <property type="entry name" value="Epimerase_2"/>
    <property type="match status" value="1"/>
</dbReference>
<dbReference type="AlphaFoldDB" id="A6UU37"/>
<dbReference type="HOGENOM" id="CLU_061127_0_0_2"/>
<dbReference type="eggNOG" id="arCOG01392">
    <property type="taxonomic scope" value="Archaea"/>
</dbReference>
<sequence>MKNRKIKKVAVVTGTRAEYGILKPLIEKINDDNDLELQLMVTGMHLLKKFGYSIKEIENDGFPIASKIRMYDEDSLGELSYHGVSLGRAVSEFTREFVYLNPDIVLVIGDRLEALAPVLSASTLNIPIGHIHAGDSTDSGHIDEQIRFAISRFSHLLFAPTEKCVERLTKMGEEPWRAYNVGALGLDSILSYKPLTKEELFKKLNLNGDNPVAIIIFHPVIHEYSTIDHQIESIMKAVIETKINTVVIYPNNDLGSKKIIEIIKKYSNFENIKLFENLEHNIYISLMYHANLMIGNSSSGIIEAPSLGLPVINVGSRNTGREHGDNVLFVKPVSKEIVEAINKALYDIDFIEKVKKKNNPWGDGKTSERLVNILKNTEINEHFMRKRILY</sequence>
<dbReference type="KEGG" id="mae:Maeo_0423"/>
<organism evidence="2 3">
    <name type="scientific">Methanococcus aeolicus (strain ATCC BAA-1280 / DSM 17508 / OCM 812 / Nankai-3)</name>
    <dbReference type="NCBI Taxonomy" id="419665"/>
    <lineage>
        <taxon>Archaea</taxon>
        <taxon>Methanobacteriati</taxon>
        <taxon>Methanobacteriota</taxon>
        <taxon>Methanomada group</taxon>
        <taxon>Methanococci</taxon>
        <taxon>Methanococcales</taxon>
        <taxon>Methanococcaceae</taxon>
        <taxon>Methanococcus</taxon>
    </lineage>
</organism>
<reference evidence="2" key="1">
    <citation type="submission" date="2007-06" db="EMBL/GenBank/DDBJ databases">
        <title>Complete sequence of Methanococcus aeolicus Nankai-3.</title>
        <authorList>
            <consortium name="US DOE Joint Genome Institute"/>
            <person name="Copeland A."/>
            <person name="Lucas S."/>
            <person name="Lapidus A."/>
            <person name="Barry K."/>
            <person name="Glavina del Rio T."/>
            <person name="Dalin E."/>
            <person name="Tice H."/>
            <person name="Pitluck S."/>
            <person name="Chain P."/>
            <person name="Malfatti S."/>
            <person name="Shin M."/>
            <person name="Vergez L."/>
            <person name="Schmutz J."/>
            <person name="Larimer F."/>
            <person name="Land M."/>
            <person name="Hauser L."/>
            <person name="Kyrpides N."/>
            <person name="Lykidis A."/>
            <person name="Sieprawska-Lupa M."/>
            <person name="Whitman W.B."/>
            <person name="Richardson P."/>
        </authorList>
    </citation>
    <scope>NUCLEOTIDE SEQUENCE [LARGE SCALE GENOMIC DNA]</scope>
    <source>
        <strain evidence="2">Nankai-3</strain>
    </source>
</reference>
<dbReference type="OrthoDB" id="7018at2157"/>
<dbReference type="SUPFAM" id="SSF53756">
    <property type="entry name" value="UDP-Glycosyltransferase/glycogen phosphorylase"/>
    <property type="match status" value="1"/>
</dbReference>
<gene>
    <name evidence="2" type="ordered locus">Maeo_0423</name>
</gene>
<evidence type="ECO:0000259" key="1">
    <source>
        <dbReference type="Pfam" id="PF02350"/>
    </source>
</evidence>
<keyword evidence="2" id="KW-0413">Isomerase</keyword>
<dbReference type="Proteomes" id="UP000001106">
    <property type="component" value="Chromosome"/>
</dbReference>
<keyword evidence="3" id="KW-1185">Reference proteome</keyword>